<evidence type="ECO:0000256" key="22">
    <source>
        <dbReference type="ARBA" id="ARBA00093257"/>
    </source>
</evidence>
<accession>A0A3M7PG66</accession>
<keyword evidence="13" id="KW-0333">Golgi apparatus</keyword>
<evidence type="ECO:0000256" key="13">
    <source>
        <dbReference type="ARBA" id="ARBA00023034"/>
    </source>
</evidence>
<evidence type="ECO:0000256" key="7">
    <source>
        <dbReference type="ARBA" id="ARBA00022676"/>
    </source>
</evidence>
<evidence type="ECO:0000256" key="3">
    <source>
        <dbReference type="ARBA" id="ARBA00004922"/>
    </source>
</evidence>
<dbReference type="EMBL" id="REGN01011254">
    <property type="protein sequence ID" value="RMZ97687.1"/>
    <property type="molecule type" value="Genomic_DNA"/>
</dbReference>
<evidence type="ECO:0000256" key="17">
    <source>
        <dbReference type="ARBA" id="ARBA00023211"/>
    </source>
</evidence>
<evidence type="ECO:0000256" key="25">
    <source>
        <dbReference type="PIRSR" id="PIRSR607754-3"/>
    </source>
</evidence>
<dbReference type="STRING" id="10195.A0A3M7PG66"/>
<keyword evidence="15 25" id="KW-1015">Disulfide bond</keyword>
<dbReference type="AlphaFoldDB" id="A0A3M7PG66"/>
<keyword evidence="7 26" id="KW-0328">Glycosyltransferase</keyword>
<dbReference type="Gene3D" id="3.90.550.10">
    <property type="entry name" value="Spore Coat Polysaccharide Biosynthesis Protein SpsA, Chain A"/>
    <property type="match status" value="1"/>
</dbReference>
<evidence type="ECO:0000256" key="21">
    <source>
        <dbReference type="ARBA" id="ARBA00032915"/>
    </source>
</evidence>
<feature type="binding site" evidence="23">
    <location>
        <begin position="56"/>
        <end position="60"/>
    </location>
    <ligand>
        <name>substrate</name>
    </ligand>
</feature>
<dbReference type="GO" id="GO:0006487">
    <property type="term" value="P:protein N-linked glycosylation"/>
    <property type="evidence" value="ECO:0007669"/>
    <property type="project" value="TreeGrafter"/>
</dbReference>
<dbReference type="PANTHER" id="PTHR12871:SF0">
    <property type="entry name" value="ALPHA-1,6-MANNOSYL-GLYCOPROTEIN 2-BETA-N-ACETYLGLUCOSAMINYLTRANSFERASE"/>
    <property type="match status" value="1"/>
</dbReference>
<keyword evidence="11" id="KW-0735">Signal-anchor</keyword>
<evidence type="ECO:0000256" key="8">
    <source>
        <dbReference type="ARBA" id="ARBA00022679"/>
    </source>
</evidence>
<keyword evidence="27" id="KW-1185">Reference proteome</keyword>
<keyword evidence="16" id="KW-0325">Glycoprotein</keyword>
<feature type="binding site" evidence="24">
    <location>
        <position position="309"/>
    </location>
    <ligand>
        <name>Mn(2+)</name>
        <dbReference type="ChEBI" id="CHEBI:29035"/>
    </ligand>
</feature>
<evidence type="ECO:0000256" key="1">
    <source>
        <dbReference type="ARBA" id="ARBA00001936"/>
    </source>
</evidence>
<feature type="disulfide bond" evidence="25">
    <location>
        <begin position="269"/>
        <end position="292"/>
    </location>
</feature>
<evidence type="ECO:0000256" key="23">
    <source>
        <dbReference type="PIRSR" id="PIRSR607754-1"/>
    </source>
</evidence>
<dbReference type="OrthoDB" id="6019616at2759"/>
<reference evidence="26 27" key="1">
    <citation type="journal article" date="2018" name="Sci. Rep.">
        <title>Genomic signatures of local adaptation to the degree of environmental predictability in rotifers.</title>
        <authorList>
            <person name="Franch-Gras L."/>
            <person name="Hahn C."/>
            <person name="Garcia-Roger E.M."/>
            <person name="Carmona M.J."/>
            <person name="Serra M."/>
            <person name="Gomez A."/>
        </authorList>
    </citation>
    <scope>NUCLEOTIDE SEQUENCE [LARGE SCALE GENOMIC DNA]</scope>
    <source>
        <strain evidence="26">HYR1</strain>
    </source>
</reference>
<evidence type="ECO:0000256" key="24">
    <source>
        <dbReference type="PIRSR" id="PIRSR607754-2"/>
    </source>
</evidence>
<feature type="disulfide bond" evidence="25">
    <location>
        <begin position="131"/>
        <end position="145"/>
    </location>
</feature>
<comment type="subcellular location">
    <subcellularLocation>
        <location evidence="2">Golgi apparatus membrane</location>
        <topology evidence="2">Single-pass type II membrane protein</topology>
    </subcellularLocation>
</comment>
<dbReference type="EC" id="2.4.1.143" evidence="5"/>
<evidence type="ECO:0000256" key="9">
    <source>
        <dbReference type="ARBA" id="ARBA00022692"/>
    </source>
</evidence>
<dbReference type="InterPro" id="IPR007754">
    <property type="entry name" value="GlcNAc_II"/>
</dbReference>
<keyword evidence="9" id="KW-0812">Transmembrane</keyword>
<comment type="pathway">
    <text evidence="3">Protein modification; protein glycosylation.</text>
</comment>
<dbReference type="InterPro" id="IPR029044">
    <property type="entry name" value="Nucleotide-diphossugar_trans"/>
</dbReference>
<organism evidence="26 27">
    <name type="scientific">Brachionus plicatilis</name>
    <name type="common">Marine rotifer</name>
    <name type="synonym">Brachionus muelleri</name>
    <dbReference type="NCBI Taxonomy" id="10195"/>
    <lineage>
        <taxon>Eukaryota</taxon>
        <taxon>Metazoa</taxon>
        <taxon>Spiralia</taxon>
        <taxon>Gnathifera</taxon>
        <taxon>Rotifera</taxon>
        <taxon>Eurotatoria</taxon>
        <taxon>Monogononta</taxon>
        <taxon>Pseudotrocha</taxon>
        <taxon>Ploima</taxon>
        <taxon>Brachionidae</taxon>
        <taxon>Brachionus</taxon>
    </lineage>
</organism>
<feature type="binding site" evidence="23">
    <location>
        <position position="87"/>
    </location>
    <ligand>
        <name>substrate</name>
    </ligand>
</feature>
<dbReference type="GO" id="GO:0009312">
    <property type="term" value="P:oligosaccharide biosynthetic process"/>
    <property type="evidence" value="ECO:0007669"/>
    <property type="project" value="InterPro"/>
</dbReference>
<keyword evidence="14" id="KW-0472">Membrane</keyword>
<dbReference type="SUPFAM" id="SSF53448">
    <property type="entry name" value="Nucleotide-diphospho-sugar transferases"/>
    <property type="match status" value="1"/>
</dbReference>
<evidence type="ECO:0000256" key="12">
    <source>
        <dbReference type="ARBA" id="ARBA00022989"/>
    </source>
</evidence>
<keyword evidence="17 24" id="KW-0464">Manganese</keyword>
<dbReference type="Pfam" id="PF05060">
    <property type="entry name" value="MGAT2"/>
    <property type="match status" value="1"/>
</dbReference>
<keyword evidence="8 26" id="KW-0808">Transferase</keyword>
<evidence type="ECO:0000256" key="11">
    <source>
        <dbReference type="ARBA" id="ARBA00022968"/>
    </source>
</evidence>
<protein>
    <recommendedName>
        <fullName evidence="6">Alpha-1,6-mannosyl-glycoprotein 2-beta-N-acetylglucosaminyltransferase</fullName>
        <ecNumber evidence="5">2.4.1.143</ecNumber>
    </recommendedName>
    <alternativeName>
        <fullName evidence="21">Beta-1,2-N-acetylglucosaminyltransferase II</fullName>
    </alternativeName>
    <alternativeName>
        <fullName evidence="20">GlcNAc-T II</fullName>
    </alternativeName>
    <alternativeName>
        <fullName evidence="19">Mannoside acetylglucosaminyltransferase 2</fullName>
    </alternativeName>
    <alternativeName>
        <fullName evidence="18">N-glycosyl-oligosaccharide-glycoprotein N-acetylglucosaminyltransferase II</fullName>
    </alternativeName>
</protein>
<dbReference type="UniPathway" id="UPA00378"/>
<dbReference type="GO" id="GO:0005795">
    <property type="term" value="C:Golgi stack"/>
    <property type="evidence" value="ECO:0007669"/>
    <property type="project" value="InterPro"/>
</dbReference>
<comment type="catalytic activity">
    <reaction evidence="22">
        <text>an N(4)-{beta-D-GlcNAc-(1-&gt;2)-alpha-D-Man-(1-&gt;3)-[alpha-D-Man-(1-&gt;6)]-beta-D-Man-(1-&gt;4)-beta-D-GlcNAc-(1-&gt;4)-beta-D-GlcNAc}-L-asparaginyl-[protein] + UDP-N-acetyl-alpha-D-glucosamine = N(4)-{beta-D-GlcNAc-(1-&gt;2)-alpha-D-Man-(1-&gt;3)-[beta-D-GlcNAc-(1-&gt;2)-alpha-D-Man-(1-&gt;6)]-beta-D-Man-(1-&gt;4)-beta-D-GlcNAc-(1-&gt;4)-beta-D-GlcNAc}-L-asparaginyl-[protein] + UDP + H(+)</text>
        <dbReference type="Rhea" id="RHEA:12941"/>
        <dbReference type="Rhea" id="RHEA-COMP:13526"/>
        <dbReference type="Rhea" id="RHEA-COMP:14369"/>
        <dbReference type="ChEBI" id="CHEBI:15378"/>
        <dbReference type="ChEBI" id="CHEBI:57705"/>
        <dbReference type="ChEBI" id="CHEBI:58223"/>
        <dbReference type="ChEBI" id="CHEBI:60615"/>
        <dbReference type="ChEBI" id="CHEBI:60651"/>
        <dbReference type="EC" id="2.4.1.143"/>
    </reaction>
</comment>
<evidence type="ECO:0000313" key="26">
    <source>
        <dbReference type="EMBL" id="RMZ97687.1"/>
    </source>
</evidence>
<name>A0A3M7PG66_BRAPC</name>
<evidence type="ECO:0000256" key="16">
    <source>
        <dbReference type="ARBA" id="ARBA00023180"/>
    </source>
</evidence>
<evidence type="ECO:0000256" key="2">
    <source>
        <dbReference type="ARBA" id="ARBA00004323"/>
    </source>
</evidence>
<feature type="binding site" evidence="24">
    <location>
        <position position="197"/>
    </location>
    <ligand>
        <name>Mn(2+)</name>
        <dbReference type="ChEBI" id="CHEBI:29035"/>
    </ligand>
</feature>
<evidence type="ECO:0000256" key="20">
    <source>
        <dbReference type="ARBA" id="ARBA00032552"/>
    </source>
</evidence>
<sequence>MSFIVPFYNRYYAFFIRGIKPKQILKNEEIESSKFLNQTNMKYPYPTPKFMVILIQVHSRLNYLKELINSLRETRNINETLVIFSHDIFDQDINKLIESIDFCAVCTLQIFYPFSIQVYPDKFPGHDPNDCPKSIKKEEAKLRKCNNADNPDTFGHYREATIVQIKHHWFWKLNFVFDKIMITKNLKNLHVLLLEEDHYVFQDSIHIIRKLTKEILSDVDLVSLGYFKGKSQLFDPKSLKSWSKAYWWASSNGIGFVIPRMLFEKIKGCSKMFCEYDDYNWDWSLQFVVQKCFKDHLISLYPTFSRVAHLGEWFVNFNWKMALILRVKHAIQTLS</sequence>
<evidence type="ECO:0000256" key="15">
    <source>
        <dbReference type="ARBA" id="ARBA00023157"/>
    </source>
</evidence>
<dbReference type="GO" id="GO:0000139">
    <property type="term" value="C:Golgi membrane"/>
    <property type="evidence" value="ECO:0007669"/>
    <property type="project" value="UniProtKB-SubCell"/>
</dbReference>
<dbReference type="GO" id="GO:0008455">
    <property type="term" value="F:alpha-1,6-mannosylglycoprotein 2-beta-N-acetylglucosaminyltransferase activity"/>
    <property type="evidence" value="ECO:0007669"/>
    <property type="project" value="UniProtKB-EC"/>
</dbReference>
<dbReference type="PANTHER" id="PTHR12871">
    <property type="entry name" value="BETA-1,2-N-ACETYLGLUCOSAMINYLTRANSFERASE II"/>
    <property type="match status" value="1"/>
</dbReference>
<proteinExistence type="inferred from homology"/>
<keyword evidence="10 24" id="KW-0479">Metal-binding</keyword>
<comment type="similarity">
    <text evidence="4">Belongs to the glycosyltransferase 16 (GT16) protein family.</text>
</comment>
<dbReference type="GO" id="GO:0046872">
    <property type="term" value="F:metal ion binding"/>
    <property type="evidence" value="ECO:0007669"/>
    <property type="project" value="UniProtKB-KW"/>
</dbReference>
<evidence type="ECO:0000256" key="10">
    <source>
        <dbReference type="ARBA" id="ARBA00022723"/>
    </source>
</evidence>
<evidence type="ECO:0000313" key="27">
    <source>
        <dbReference type="Proteomes" id="UP000276133"/>
    </source>
</evidence>
<evidence type="ECO:0000256" key="6">
    <source>
        <dbReference type="ARBA" id="ARBA00014817"/>
    </source>
</evidence>
<evidence type="ECO:0000256" key="19">
    <source>
        <dbReference type="ARBA" id="ARBA00031203"/>
    </source>
</evidence>
<feature type="binding site" evidence="23">
    <location>
        <begin position="164"/>
        <end position="168"/>
    </location>
    <ligand>
        <name>substrate</name>
    </ligand>
</feature>
<dbReference type="Proteomes" id="UP000276133">
    <property type="component" value="Unassembled WGS sequence"/>
</dbReference>
<comment type="cofactor">
    <cofactor evidence="1 24">
        <name>Mn(2+)</name>
        <dbReference type="ChEBI" id="CHEBI:29035"/>
    </cofactor>
</comment>
<evidence type="ECO:0000256" key="5">
    <source>
        <dbReference type="ARBA" id="ARBA00012613"/>
    </source>
</evidence>
<keyword evidence="12" id="KW-1133">Transmembrane helix</keyword>
<gene>
    <name evidence="26" type="ORF">BpHYR1_022184</name>
</gene>
<comment type="caution">
    <text evidence="26">The sequence shown here is derived from an EMBL/GenBank/DDBJ whole genome shotgun (WGS) entry which is preliminary data.</text>
</comment>
<evidence type="ECO:0000256" key="14">
    <source>
        <dbReference type="ARBA" id="ARBA00023136"/>
    </source>
</evidence>
<evidence type="ECO:0000256" key="18">
    <source>
        <dbReference type="ARBA" id="ARBA00029663"/>
    </source>
</evidence>
<evidence type="ECO:0000256" key="4">
    <source>
        <dbReference type="ARBA" id="ARBA00011011"/>
    </source>
</evidence>